<keyword evidence="3 6" id="KW-0812">Transmembrane</keyword>
<accession>A0ABW5IRX5</accession>
<sequence length="243" mass="27263">MKRIAALRNFIRENASTFVSMLLLVVVPVVVSSTLAVVLYNNQGLLLAMSWLEMLLFFILISFTMALALTPTTFVALVSGFYLSWSGFPGIVVAYGVAALIGYSIAQLIDHGKMMSFLNRFEKARVLMQELRNQSWSLIILTRISPVLPFALMNFVLSLMQIDKRKFFLASIVGMLPRTLFFFWIGTQANDILNLLQDPDSGTSGRLVMISLIVISIAGLYFVFDRALKKALRKATVKNEENF</sequence>
<name>A0ABW5IRX5_9BACT</name>
<gene>
    <name evidence="8" type="ORF">ACFSRY_19970</name>
</gene>
<dbReference type="InterPro" id="IPR032816">
    <property type="entry name" value="VTT_dom"/>
</dbReference>
<evidence type="ECO:0000259" key="7">
    <source>
        <dbReference type="Pfam" id="PF09335"/>
    </source>
</evidence>
<feature type="domain" description="VTT" evidence="7">
    <location>
        <begin position="71"/>
        <end position="187"/>
    </location>
</feature>
<feature type="transmembrane region" description="Helical" evidence="6">
    <location>
        <begin position="205"/>
        <end position="224"/>
    </location>
</feature>
<proteinExistence type="inferred from homology"/>
<comment type="caution">
    <text evidence="8">The sequence shown here is derived from an EMBL/GenBank/DDBJ whole genome shotgun (WGS) entry which is preliminary data.</text>
</comment>
<dbReference type="PANTHER" id="PTHR12677:SF59">
    <property type="entry name" value="GOLGI APPARATUS MEMBRANE PROTEIN TVP38-RELATED"/>
    <property type="match status" value="1"/>
</dbReference>
<feature type="transmembrane region" description="Helical" evidence="6">
    <location>
        <begin position="81"/>
        <end position="106"/>
    </location>
</feature>
<keyword evidence="4 6" id="KW-1133">Transmembrane helix</keyword>
<evidence type="ECO:0000313" key="9">
    <source>
        <dbReference type="Proteomes" id="UP001597544"/>
    </source>
</evidence>
<dbReference type="Proteomes" id="UP001597544">
    <property type="component" value="Unassembled WGS sequence"/>
</dbReference>
<reference evidence="9" key="1">
    <citation type="journal article" date="2019" name="Int. J. Syst. Evol. Microbiol.">
        <title>The Global Catalogue of Microorganisms (GCM) 10K type strain sequencing project: providing services to taxonomists for standard genome sequencing and annotation.</title>
        <authorList>
            <consortium name="The Broad Institute Genomics Platform"/>
            <consortium name="The Broad Institute Genome Sequencing Center for Infectious Disease"/>
            <person name="Wu L."/>
            <person name="Ma J."/>
        </authorList>
    </citation>
    <scope>NUCLEOTIDE SEQUENCE [LARGE SCALE GENOMIC DNA]</scope>
    <source>
        <strain evidence="9">KCTC 42498</strain>
    </source>
</reference>
<dbReference type="EMBL" id="JBHULU010000039">
    <property type="protein sequence ID" value="MFD2516159.1"/>
    <property type="molecule type" value="Genomic_DNA"/>
</dbReference>
<feature type="transmembrane region" description="Helical" evidence="6">
    <location>
        <begin position="167"/>
        <end position="185"/>
    </location>
</feature>
<keyword evidence="2 6" id="KW-1003">Cell membrane</keyword>
<organism evidence="8 9">
    <name type="scientific">Pontibacter locisalis</name>
    <dbReference type="NCBI Taxonomy" id="1719035"/>
    <lineage>
        <taxon>Bacteria</taxon>
        <taxon>Pseudomonadati</taxon>
        <taxon>Bacteroidota</taxon>
        <taxon>Cytophagia</taxon>
        <taxon>Cytophagales</taxon>
        <taxon>Hymenobacteraceae</taxon>
        <taxon>Pontibacter</taxon>
    </lineage>
</organism>
<feature type="transmembrane region" description="Helical" evidence="6">
    <location>
        <begin position="136"/>
        <end position="160"/>
    </location>
</feature>
<evidence type="ECO:0000256" key="6">
    <source>
        <dbReference type="RuleBase" id="RU366058"/>
    </source>
</evidence>
<feature type="transmembrane region" description="Helical" evidence="6">
    <location>
        <begin position="21"/>
        <end position="40"/>
    </location>
</feature>
<evidence type="ECO:0000256" key="4">
    <source>
        <dbReference type="ARBA" id="ARBA00022989"/>
    </source>
</evidence>
<dbReference type="PANTHER" id="PTHR12677">
    <property type="entry name" value="GOLGI APPARATUS MEMBRANE PROTEIN TVP38-RELATED"/>
    <property type="match status" value="1"/>
</dbReference>
<evidence type="ECO:0000256" key="2">
    <source>
        <dbReference type="ARBA" id="ARBA00022475"/>
    </source>
</evidence>
<feature type="transmembrane region" description="Helical" evidence="6">
    <location>
        <begin position="46"/>
        <end position="69"/>
    </location>
</feature>
<dbReference type="Pfam" id="PF09335">
    <property type="entry name" value="VTT_dom"/>
    <property type="match status" value="1"/>
</dbReference>
<evidence type="ECO:0000256" key="3">
    <source>
        <dbReference type="ARBA" id="ARBA00022692"/>
    </source>
</evidence>
<dbReference type="RefSeq" id="WP_377512425.1">
    <property type="nucleotide sequence ID" value="NZ_JBHULU010000039.1"/>
</dbReference>
<protein>
    <recommendedName>
        <fullName evidence="6">TVP38/TMEM64 family membrane protein</fullName>
    </recommendedName>
</protein>
<keyword evidence="9" id="KW-1185">Reference proteome</keyword>
<evidence type="ECO:0000313" key="8">
    <source>
        <dbReference type="EMBL" id="MFD2516159.1"/>
    </source>
</evidence>
<evidence type="ECO:0000256" key="5">
    <source>
        <dbReference type="ARBA" id="ARBA00023136"/>
    </source>
</evidence>
<evidence type="ECO:0000256" key="1">
    <source>
        <dbReference type="ARBA" id="ARBA00004651"/>
    </source>
</evidence>
<comment type="similarity">
    <text evidence="6">Belongs to the TVP38/TMEM64 family.</text>
</comment>
<keyword evidence="5 6" id="KW-0472">Membrane</keyword>
<dbReference type="InterPro" id="IPR015414">
    <property type="entry name" value="TMEM64"/>
</dbReference>
<comment type="subcellular location">
    <subcellularLocation>
        <location evidence="1 6">Cell membrane</location>
        <topology evidence="1 6">Multi-pass membrane protein</topology>
    </subcellularLocation>
</comment>